<dbReference type="Gene3D" id="1.10.110.10">
    <property type="entry name" value="Plant lipid-transfer and hydrophobic proteins"/>
    <property type="match status" value="1"/>
</dbReference>
<comment type="caution">
    <text evidence="5">The sequence shown here is derived from an EMBL/GenBank/DDBJ whole genome shotgun (WGS) entry which is preliminary data.</text>
</comment>
<dbReference type="SMART" id="SM00499">
    <property type="entry name" value="AAI"/>
    <property type="match status" value="1"/>
</dbReference>
<dbReference type="InterPro" id="IPR016140">
    <property type="entry name" value="Bifunc_inhib/LTP/seed_store"/>
</dbReference>
<keyword evidence="2" id="KW-0446">Lipid-binding</keyword>
<proteinExistence type="predicted"/>
<dbReference type="PANTHER" id="PTHR33214">
    <property type="entry name" value="BIFUNCTIONAL INHIBITOR/LIPID-TRANSFER PROTEIN/SEED STORAGE 2S ALBUMIN SUPERFAMILY PROTEIN"/>
    <property type="match status" value="1"/>
</dbReference>
<keyword evidence="1" id="KW-0813">Transport</keyword>
<feature type="domain" description="Bifunctional inhibitor/plant lipid transfer protein/seed storage helical" evidence="4">
    <location>
        <begin position="32"/>
        <end position="97"/>
    </location>
</feature>
<evidence type="ECO:0000313" key="5">
    <source>
        <dbReference type="EMBL" id="KAK8498451.1"/>
    </source>
</evidence>
<dbReference type="InterPro" id="IPR033872">
    <property type="entry name" value="nsLTP2"/>
</dbReference>
<evidence type="ECO:0000256" key="3">
    <source>
        <dbReference type="SAM" id="SignalP"/>
    </source>
</evidence>
<dbReference type="SUPFAM" id="SSF47699">
    <property type="entry name" value="Bifunctional inhibitor/lipid-transfer protein/seed storage 2S albumin"/>
    <property type="match status" value="1"/>
</dbReference>
<evidence type="ECO:0000313" key="6">
    <source>
        <dbReference type="Proteomes" id="UP001472677"/>
    </source>
</evidence>
<evidence type="ECO:0000256" key="2">
    <source>
        <dbReference type="ARBA" id="ARBA00023121"/>
    </source>
</evidence>
<protein>
    <recommendedName>
        <fullName evidence="4">Bifunctional inhibitor/plant lipid transfer protein/seed storage helical domain-containing protein</fullName>
    </recommendedName>
</protein>
<evidence type="ECO:0000256" key="1">
    <source>
        <dbReference type="ARBA" id="ARBA00022448"/>
    </source>
</evidence>
<accession>A0ABR2AWC7</accession>
<dbReference type="InterPro" id="IPR036312">
    <property type="entry name" value="Bifun_inhib/LTP/seed_sf"/>
</dbReference>
<reference evidence="5 6" key="1">
    <citation type="journal article" date="2024" name="G3 (Bethesda)">
        <title>Genome assembly of Hibiscus sabdariffa L. provides insights into metabolisms of medicinal natural products.</title>
        <authorList>
            <person name="Kim T."/>
        </authorList>
    </citation>
    <scope>NUCLEOTIDE SEQUENCE [LARGE SCALE GENOMIC DNA]</scope>
    <source>
        <strain evidence="5">TK-2024</strain>
        <tissue evidence="5">Old leaves</tissue>
    </source>
</reference>
<sequence length="97" mass="10224">MERVSFVALCVVALAVVVTFSGEIQTAEAVTCNPNQLASCLPAFSSGASPSTTCCAKLKEQKPCFCGYLKNPALGQYVNTPNAKKVATRCGVQYPQC</sequence>
<dbReference type="PANTHER" id="PTHR33214:SF44">
    <property type="entry name" value="NON-SPECIFIC LIPID TRANSFER PROTEIN GPI-ANCHORED 33"/>
    <property type="match status" value="1"/>
</dbReference>
<evidence type="ECO:0000259" key="4">
    <source>
        <dbReference type="SMART" id="SM00499"/>
    </source>
</evidence>
<dbReference type="Pfam" id="PF14368">
    <property type="entry name" value="LTP_2"/>
    <property type="match status" value="1"/>
</dbReference>
<gene>
    <name evidence="5" type="ORF">V6N12_025652</name>
</gene>
<feature type="chain" id="PRO_5045797535" description="Bifunctional inhibitor/plant lipid transfer protein/seed storage helical domain-containing protein" evidence="3">
    <location>
        <begin position="30"/>
        <end position="97"/>
    </location>
</feature>
<name>A0ABR2AWC7_9ROSI</name>
<dbReference type="CDD" id="cd01959">
    <property type="entry name" value="nsLTP2"/>
    <property type="match status" value="1"/>
</dbReference>
<feature type="signal peptide" evidence="3">
    <location>
        <begin position="1"/>
        <end position="29"/>
    </location>
</feature>
<keyword evidence="3" id="KW-0732">Signal</keyword>
<dbReference type="Proteomes" id="UP001472677">
    <property type="component" value="Unassembled WGS sequence"/>
</dbReference>
<organism evidence="5 6">
    <name type="scientific">Hibiscus sabdariffa</name>
    <name type="common">roselle</name>
    <dbReference type="NCBI Taxonomy" id="183260"/>
    <lineage>
        <taxon>Eukaryota</taxon>
        <taxon>Viridiplantae</taxon>
        <taxon>Streptophyta</taxon>
        <taxon>Embryophyta</taxon>
        <taxon>Tracheophyta</taxon>
        <taxon>Spermatophyta</taxon>
        <taxon>Magnoliopsida</taxon>
        <taxon>eudicotyledons</taxon>
        <taxon>Gunneridae</taxon>
        <taxon>Pentapetalae</taxon>
        <taxon>rosids</taxon>
        <taxon>malvids</taxon>
        <taxon>Malvales</taxon>
        <taxon>Malvaceae</taxon>
        <taxon>Malvoideae</taxon>
        <taxon>Hibiscus</taxon>
    </lineage>
</organism>
<keyword evidence="6" id="KW-1185">Reference proteome</keyword>
<dbReference type="EMBL" id="JBBPBM010000260">
    <property type="protein sequence ID" value="KAK8498451.1"/>
    <property type="molecule type" value="Genomic_DNA"/>
</dbReference>